<sequence>MPRLSVILALGHDPGRASRTLRSTLAALPRDSRLVIIAGDGVDPATGNDRRVEVHATDGPVSGQQAMNWLLQHTDSELVARADPGDAALPWRFRSAFGALDRNADVMFAPLMGAGTTPRGFTFSDPTGTAPLRTATLRLHLMLSSRITSGTLVARRSALAAVGGYRDTALAEYDLALRLALSPARLHRLSVPGVVTGEAPASAGGGERRRETEGLVADMFRSLSTQLLGRAYLRLPVLAALPLSAEELDEELSAFQADMRRAAQPLPLVERHPLLRALRRRIAATRTLHRSEMTSVAW</sequence>
<dbReference type="InterPro" id="IPR029044">
    <property type="entry name" value="Nucleotide-diphossugar_trans"/>
</dbReference>
<dbReference type="SUPFAM" id="SSF53448">
    <property type="entry name" value="Nucleotide-diphospho-sugar transferases"/>
    <property type="match status" value="1"/>
</dbReference>
<reference evidence="1 2" key="1">
    <citation type="submission" date="2024-09" db="EMBL/GenBank/DDBJ databases">
        <authorList>
            <person name="Sun Q."/>
            <person name="Mori K."/>
        </authorList>
    </citation>
    <scope>NUCLEOTIDE SEQUENCE [LARGE SCALE GENOMIC DNA]</scope>
    <source>
        <strain evidence="1 2">KCTC 23076</strain>
    </source>
</reference>
<comment type="caution">
    <text evidence="1">The sequence shown here is derived from an EMBL/GenBank/DDBJ whole genome shotgun (WGS) entry which is preliminary data.</text>
</comment>
<dbReference type="Proteomes" id="UP001589896">
    <property type="component" value="Unassembled WGS sequence"/>
</dbReference>
<evidence type="ECO:0008006" key="3">
    <source>
        <dbReference type="Google" id="ProtNLM"/>
    </source>
</evidence>
<dbReference type="EMBL" id="JBHLTG010000008">
    <property type="protein sequence ID" value="MFC0681629.1"/>
    <property type="molecule type" value="Genomic_DNA"/>
</dbReference>
<accession>A0ABV6RXC5</accession>
<name>A0ABV6RXC5_9GAMM</name>
<dbReference type="Gene3D" id="3.90.550.10">
    <property type="entry name" value="Spore Coat Polysaccharide Biosynthesis Protein SpsA, Chain A"/>
    <property type="match status" value="1"/>
</dbReference>
<proteinExistence type="predicted"/>
<keyword evidence="2" id="KW-1185">Reference proteome</keyword>
<evidence type="ECO:0000313" key="2">
    <source>
        <dbReference type="Proteomes" id="UP001589896"/>
    </source>
</evidence>
<dbReference type="RefSeq" id="WP_386674594.1">
    <property type="nucleotide sequence ID" value="NZ_JBHLTG010000008.1"/>
</dbReference>
<protein>
    <recommendedName>
        <fullName evidence="3">Glycosyltransferase 2-like domain-containing protein</fullName>
    </recommendedName>
</protein>
<evidence type="ECO:0000313" key="1">
    <source>
        <dbReference type="EMBL" id="MFC0681629.1"/>
    </source>
</evidence>
<gene>
    <name evidence="1" type="ORF">ACFFGH_27685</name>
</gene>
<organism evidence="1 2">
    <name type="scientific">Lysobacter korlensis</name>
    <dbReference type="NCBI Taxonomy" id="553636"/>
    <lineage>
        <taxon>Bacteria</taxon>
        <taxon>Pseudomonadati</taxon>
        <taxon>Pseudomonadota</taxon>
        <taxon>Gammaproteobacteria</taxon>
        <taxon>Lysobacterales</taxon>
        <taxon>Lysobacteraceae</taxon>
        <taxon>Lysobacter</taxon>
    </lineage>
</organism>